<sequence>MRDRGDVRVEARTDTSKGEKVGRGGEKREPKSGEVSGGKREEKINARIRICKAERGPVRSVDIEKRRVVGQKLKGKEGRGDNISAVEKVRERKMKKKRTQIKDGRRRCSIRVGSDREGRATKGWGKSDEKRMRGSKEGMNKEAK</sequence>
<comment type="caution">
    <text evidence="2">The sequence shown here is derived from an EMBL/GenBank/DDBJ whole genome shotgun (WGS) entry which is preliminary data.</text>
</comment>
<organism evidence="2 3">
    <name type="scientific">Argiope bruennichi</name>
    <name type="common">Wasp spider</name>
    <name type="synonym">Aranea bruennichi</name>
    <dbReference type="NCBI Taxonomy" id="94029"/>
    <lineage>
        <taxon>Eukaryota</taxon>
        <taxon>Metazoa</taxon>
        <taxon>Ecdysozoa</taxon>
        <taxon>Arthropoda</taxon>
        <taxon>Chelicerata</taxon>
        <taxon>Arachnida</taxon>
        <taxon>Araneae</taxon>
        <taxon>Araneomorphae</taxon>
        <taxon>Entelegynae</taxon>
        <taxon>Araneoidea</taxon>
        <taxon>Araneidae</taxon>
        <taxon>Argiope</taxon>
    </lineage>
</organism>
<keyword evidence="3" id="KW-1185">Reference proteome</keyword>
<reference evidence="2" key="1">
    <citation type="journal article" date="2020" name="bioRxiv">
        <title>Chromosome-level reference genome of the European wasp spider Argiope bruennichi: a resource for studies on range expansion and evolutionary adaptation.</title>
        <authorList>
            <person name="Sheffer M.M."/>
            <person name="Hoppe A."/>
            <person name="Krehenwinkel H."/>
            <person name="Uhl G."/>
            <person name="Kuss A.W."/>
            <person name="Jensen L."/>
            <person name="Jensen C."/>
            <person name="Gillespie R.G."/>
            <person name="Hoff K.J."/>
            <person name="Prost S."/>
        </authorList>
    </citation>
    <scope>NUCLEOTIDE SEQUENCE</scope>
</reference>
<protein>
    <submittedName>
        <fullName evidence="2">Uncharacterized protein</fullName>
    </submittedName>
</protein>
<dbReference type="EMBL" id="JABXBU010002072">
    <property type="protein sequence ID" value="KAF8777066.1"/>
    <property type="molecule type" value="Genomic_DNA"/>
</dbReference>
<name>A0A8T0ERJ6_ARGBR</name>
<dbReference type="AlphaFoldDB" id="A0A8T0ERJ6"/>
<feature type="compositionally biased region" description="Basic and acidic residues" evidence="1">
    <location>
        <begin position="113"/>
        <end position="144"/>
    </location>
</feature>
<evidence type="ECO:0000313" key="3">
    <source>
        <dbReference type="Proteomes" id="UP000807504"/>
    </source>
</evidence>
<proteinExistence type="predicted"/>
<gene>
    <name evidence="2" type="ORF">HNY73_013991</name>
</gene>
<feature type="region of interest" description="Disordered" evidence="1">
    <location>
        <begin position="90"/>
        <end position="144"/>
    </location>
</feature>
<accession>A0A8T0ERJ6</accession>
<feature type="region of interest" description="Disordered" evidence="1">
    <location>
        <begin position="1"/>
        <end position="44"/>
    </location>
</feature>
<dbReference type="Proteomes" id="UP000807504">
    <property type="component" value="Unassembled WGS sequence"/>
</dbReference>
<evidence type="ECO:0000313" key="2">
    <source>
        <dbReference type="EMBL" id="KAF8777066.1"/>
    </source>
</evidence>
<evidence type="ECO:0000256" key="1">
    <source>
        <dbReference type="SAM" id="MobiDB-lite"/>
    </source>
</evidence>
<feature type="compositionally biased region" description="Basic residues" evidence="1">
    <location>
        <begin position="91"/>
        <end position="109"/>
    </location>
</feature>
<reference evidence="2" key="2">
    <citation type="submission" date="2020-06" db="EMBL/GenBank/DDBJ databases">
        <authorList>
            <person name="Sheffer M."/>
        </authorList>
    </citation>
    <scope>NUCLEOTIDE SEQUENCE</scope>
</reference>